<dbReference type="OrthoDB" id="10491311at2759"/>
<organism evidence="1 2">
    <name type="scientific">Aspergillus taichungensis</name>
    <dbReference type="NCBI Taxonomy" id="482145"/>
    <lineage>
        <taxon>Eukaryota</taxon>
        <taxon>Fungi</taxon>
        <taxon>Dikarya</taxon>
        <taxon>Ascomycota</taxon>
        <taxon>Pezizomycotina</taxon>
        <taxon>Eurotiomycetes</taxon>
        <taxon>Eurotiomycetidae</taxon>
        <taxon>Eurotiales</taxon>
        <taxon>Aspergillaceae</taxon>
        <taxon>Aspergillus</taxon>
        <taxon>Aspergillus subgen. Circumdati</taxon>
    </lineage>
</organism>
<name>A0A2J5I3B4_9EURO</name>
<sequence length="107" mass="11510">MTGRTLVMSNRRGSARKHLPLRLPIIAPKDDIHASSSALAIPALIKASIPRSRLRFPPRSRSGCWTCRARVEKSNVTKPIPSAINAHGSVTSATTSRVSAFGTIPVE</sequence>
<dbReference type="EMBL" id="KZ559513">
    <property type="protein sequence ID" value="PLN84228.1"/>
    <property type="molecule type" value="Genomic_DNA"/>
</dbReference>
<reference evidence="2" key="1">
    <citation type="submission" date="2017-12" db="EMBL/GenBank/DDBJ databases">
        <authorList>
            <consortium name="DOE Joint Genome Institute"/>
            <person name="Mondo S.J."/>
            <person name="Kjaerbolling I."/>
            <person name="Vesth T.C."/>
            <person name="Frisvad J.C."/>
            <person name="Nybo J.L."/>
            <person name="Theobald S."/>
            <person name="Kuo A."/>
            <person name="Bowyer P."/>
            <person name="Matsuda Y."/>
            <person name="Lyhne E.K."/>
            <person name="Kogle M.E."/>
            <person name="Clum A."/>
            <person name="Lipzen A."/>
            <person name="Salamov A."/>
            <person name="Ngan C.Y."/>
            <person name="Daum C."/>
            <person name="Chiniquy J."/>
            <person name="Barry K."/>
            <person name="LaButti K."/>
            <person name="Haridas S."/>
            <person name="Simmons B.A."/>
            <person name="Magnuson J.K."/>
            <person name="Mortensen U.H."/>
            <person name="Larsen T.O."/>
            <person name="Grigoriev I.V."/>
            <person name="Baker S.E."/>
            <person name="Andersen M.R."/>
            <person name="Nordberg H.P."/>
            <person name="Cantor M.N."/>
            <person name="Hua S.X."/>
        </authorList>
    </citation>
    <scope>NUCLEOTIDE SEQUENCE [LARGE SCALE GENOMIC DNA]</scope>
    <source>
        <strain evidence="2">IBT 19404</strain>
    </source>
</reference>
<proteinExistence type="predicted"/>
<evidence type="ECO:0000313" key="1">
    <source>
        <dbReference type="EMBL" id="PLN84228.1"/>
    </source>
</evidence>
<gene>
    <name evidence="1" type="ORF">BDW42DRAFT_163297</name>
</gene>
<accession>A0A2J5I3B4</accession>
<dbReference type="AlphaFoldDB" id="A0A2J5I3B4"/>
<dbReference type="Proteomes" id="UP000235023">
    <property type="component" value="Unassembled WGS sequence"/>
</dbReference>
<evidence type="ECO:0000313" key="2">
    <source>
        <dbReference type="Proteomes" id="UP000235023"/>
    </source>
</evidence>
<keyword evidence="2" id="KW-1185">Reference proteome</keyword>
<protein>
    <submittedName>
        <fullName evidence="1">Uncharacterized protein</fullName>
    </submittedName>
</protein>